<protein>
    <recommendedName>
        <fullName evidence="2">DUF6318 domain-containing protein</fullName>
    </recommendedName>
</protein>
<feature type="domain" description="DUF6318" evidence="2">
    <location>
        <begin position="115"/>
        <end position="250"/>
    </location>
</feature>
<gene>
    <name evidence="3" type="ORF">NCTC10951_02320</name>
</gene>
<feature type="compositionally biased region" description="Basic residues" evidence="1">
    <location>
        <begin position="20"/>
        <end position="37"/>
    </location>
</feature>
<dbReference type="Proteomes" id="UP000268658">
    <property type="component" value="Chromosome"/>
</dbReference>
<accession>A0A3S4Z320</accession>
<evidence type="ECO:0000313" key="3">
    <source>
        <dbReference type="EMBL" id="VEI17684.1"/>
    </source>
</evidence>
<reference evidence="3 4" key="1">
    <citation type="submission" date="2018-12" db="EMBL/GenBank/DDBJ databases">
        <authorList>
            <consortium name="Pathogen Informatics"/>
        </authorList>
    </citation>
    <scope>NUCLEOTIDE SEQUENCE [LARGE SCALE GENOMIC DNA]</scope>
    <source>
        <strain evidence="3 4">NCTC10951</strain>
    </source>
</reference>
<dbReference type="InterPro" id="IPR046281">
    <property type="entry name" value="DUF6318"/>
</dbReference>
<dbReference type="Pfam" id="PF19843">
    <property type="entry name" value="DUF6318"/>
    <property type="match status" value="1"/>
</dbReference>
<dbReference type="AlphaFoldDB" id="A0A3S4Z320"/>
<evidence type="ECO:0000256" key="1">
    <source>
        <dbReference type="SAM" id="MobiDB-lite"/>
    </source>
</evidence>
<proteinExistence type="predicted"/>
<feature type="region of interest" description="Disordered" evidence="1">
    <location>
        <begin position="97"/>
        <end position="127"/>
    </location>
</feature>
<name>A0A3S4Z320_ACTVI</name>
<dbReference type="EMBL" id="LR134477">
    <property type="protein sequence ID" value="VEI17684.1"/>
    <property type="molecule type" value="Genomic_DNA"/>
</dbReference>
<dbReference type="KEGG" id="avc:NCTC10951_02320"/>
<feature type="region of interest" description="Disordered" evidence="1">
    <location>
        <begin position="1"/>
        <end position="37"/>
    </location>
</feature>
<evidence type="ECO:0000313" key="4">
    <source>
        <dbReference type="Proteomes" id="UP000268658"/>
    </source>
</evidence>
<sequence length="258" mass="27749">MSTSLRSPVTARPRQWPATRTRRSVVGRNRSGARRSRRRAAAGLVAVCALALGTTGCSLRDAKAQASVSASASASAAIARAEQGLVDAQASATASREAALTPELKAQRDTALAEPAPAKPPQMNEETSEGAVASVGYFLDLYRYAFMTGDTTELAAMSEDGCKFCQSTINNATTLHNSGGWADRWEQTITDLTYYEKLDGYNYNRIKVIADHGEQVSHPKGGTETKITEAMQGQILNFAVHYMDGRWLVGGVEVEKTQ</sequence>
<evidence type="ECO:0000259" key="2">
    <source>
        <dbReference type="Pfam" id="PF19843"/>
    </source>
</evidence>
<organism evidence="3 4">
    <name type="scientific">Actinomyces viscosus</name>
    <dbReference type="NCBI Taxonomy" id="1656"/>
    <lineage>
        <taxon>Bacteria</taxon>
        <taxon>Bacillati</taxon>
        <taxon>Actinomycetota</taxon>
        <taxon>Actinomycetes</taxon>
        <taxon>Actinomycetales</taxon>
        <taxon>Actinomycetaceae</taxon>
        <taxon>Actinomyces</taxon>
    </lineage>
</organism>